<organism evidence="1 2">
    <name type="scientific">Limosilactobacillus caviae</name>
    <dbReference type="NCBI Taxonomy" id="1769424"/>
    <lineage>
        <taxon>Bacteria</taxon>
        <taxon>Bacillati</taxon>
        <taxon>Bacillota</taxon>
        <taxon>Bacilli</taxon>
        <taxon>Lactobacillales</taxon>
        <taxon>Lactobacillaceae</taxon>
        <taxon>Limosilactobacillus</taxon>
    </lineage>
</organism>
<protein>
    <submittedName>
        <fullName evidence="1">Uncharacterized protein</fullName>
    </submittedName>
</protein>
<evidence type="ECO:0000313" key="2">
    <source>
        <dbReference type="Proteomes" id="UP000603295"/>
    </source>
</evidence>
<evidence type="ECO:0000313" key="1">
    <source>
        <dbReference type="EMBL" id="GGI64158.1"/>
    </source>
</evidence>
<name>A0ABQ2C702_9LACO</name>
<sequence length="62" mass="7006">MVVLPASGCEIMANVRRLLTASASCFGDINLFSFLHLNLRNISTILLHIFRKVYPCEKLQKV</sequence>
<keyword evidence="2" id="KW-1185">Reference proteome</keyword>
<accession>A0ABQ2C702</accession>
<dbReference type="EMBL" id="BMDS01000010">
    <property type="protein sequence ID" value="GGI64158.1"/>
    <property type="molecule type" value="Genomic_DNA"/>
</dbReference>
<proteinExistence type="predicted"/>
<dbReference type="Proteomes" id="UP000603295">
    <property type="component" value="Unassembled WGS sequence"/>
</dbReference>
<comment type="caution">
    <text evidence="1">The sequence shown here is derived from an EMBL/GenBank/DDBJ whole genome shotgun (WGS) entry which is preliminary data.</text>
</comment>
<reference evidence="2" key="1">
    <citation type="journal article" date="2019" name="Int. J. Syst. Evol. Microbiol.">
        <title>The Global Catalogue of Microorganisms (GCM) 10K type strain sequencing project: providing services to taxonomists for standard genome sequencing and annotation.</title>
        <authorList>
            <consortium name="The Broad Institute Genomics Platform"/>
            <consortium name="The Broad Institute Genome Sequencing Center for Infectious Disease"/>
            <person name="Wu L."/>
            <person name="Ma J."/>
        </authorList>
    </citation>
    <scope>NUCLEOTIDE SEQUENCE [LARGE SCALE GENOMIC DNA]</scope>
    <source>
        <strain evidence="2">CCM 8609</strain>
    </source>
</reference>
<gene>
    <name evidence="1" type="ORF">GCM10011459_19920</name>
</gene>